<comment type="caution">
    <text evidence="2">The sequence shown here is derived from an EMBL/GenBank/DDBJ whole genome shotgun (WGS) entry which is preliminary data.</text>
</comment>
<proteinExistence type="predicted"/>
<gene>
    <name evidence="2" type="ORF">PENTCL1PPCAC_3737</name>
</gene>
<reference evidence="2" key="1">
    <citation type="submission" date="2023-10" db="EMBL/GenBank/DDBJ databases">
        <title>Genome assembly of Pristionchus species.</title>
        <authorList>
            <person name="Yoshida K."/>
            <person name="Sommer R.J."/>
        </authorList>
    </citation>
    <scope>NUCLEOTIDE SEQUENCE</scope>
    <source>
        <strain evidence="2">RS0144</strain>
    </source>
</reference>
<dbReference type="EMBL" id="BTSX01000001">
    <property type="protein sequence ID" value="GMS81562.1"/>
    <property type="molecule type" value="Genomic_DNA"/>
</dbReference>
<protein>
    <submittedName>
        <fullName evidence="2">Uncharacterized protein</fullName>
    </submittedName>
</protein>
<evidence type="ECO:0000313" key="2">
    <source>
        <dbReference type="EMBL" id="GMS81562.1"/>
    </source>
</evidence>
<feature type="non-terminal residue" evidence="2">
    <location>
        <position position="140"/>
    </location>
</feature>
<organism evidence="2 3">
    <name type="scientific">Pristionchus entomophagus</name>
    <dbReference type="NCBI Taxonomy" id="358040"/>
    <lineage>
        <taxon>Eukaryota</taxon>
        <taxon>Metazoa</taxon>
        <taxon>Ecdysozoa</taxon>
        <taxon>Nematoda</taxon>
        <taxon>Chromadorea</taxon>
        <taxon>Rhabditida</taxon>
        <taxon>Rhabditina</taxon>
        <taxon>Diplogasteromorpha</taxon>
        <taxon>Diplogasteroidea</taxon>
        <taxon>Neodiplogasteridae</taxon>
        <taxon>Pristionchus</taxon>
    </lineage>
</organism>
<evidence type="ECO:0000256" key="1">
    <source>
        <dbReference type="SAM" id="MobiDB-lite"/>
    </source>
</evidence>
<keyword evidence="3" id="KW-1185">Reference proteome</keyword>
<evidence type="ECO:0000313" key="3">
    <source>
        <dbReference type="Proteomes" id="UP001432027"/>
    </source>
</evidence>
<dbReference type="Proteomes" id="UP001432027">
    <property type="component" value="Unassembled WGS sequence"/>
</dbReference>
<name>A0AAV5SFW3_9BILA</name>
<sequence length="140" mass="14299">MMCHLGGVGVGSTLAARSGEGDVDEASVVLDTTMGTSGELLLLLLLLDLGGLGTDLSGTSERTVHLTSEKADVESEGGSLADGERVEGSGVVIEDGRSVGEDELLSSELGLDLTDGDLRGDLETGELAVNGVDEKLHDCR</sequence>
<dbReference type="AlphaFoldDB" id="A0AAV5SFW3"/>
<feature type="region of interest" description="Disordered" evidence="1">
    <location>
        <begin position="67"/>
        <end position="87"/>
    </location>
</feature>
<accession>A0AAV5SFW3</accession>